<feature type="domain" description="Peptidase M20 dimerisation" evidence="8">
    <location>
        <begin position="210"/>
        <end position="324"/>
    </location>
</feature>
<comment type="similarity">
    <text evidence="3">Belongs to the peptidase M20A family.</text>
</comment>
<keyword evidence="5" id="KW-0378">Hydrolase</keyword>
<dbReference type="CDD" id="cd03895">
    <property type="entry name" value="M20_ArgE_DapE-like"/>
    <property type="match status" value="1"/>
</dbReference>
<evidence type="ECO:0000256" key="4">
    <source>
        <dbReference type="ARBA" id="ARBA00022723"/>
    </source>
</evidence>
<comment type="caution">
    <text evidence="9">The sequence shown here is derived from an EMBL/GenBank/DDBJ whole genome shotgun (WGS) entry which is preliminary data.</text>
</comment>
<organism evidence="9 10">
    <name type="scientific">Coniosporium apollinis</name>
    <dbReference type="NCBI Taxonomy" id="61459"/>
    <lineage>
        <taxon>Eukaryota</taxon>
        <taxon>Fungi</taxon>
        <taxon>Dikarya</taxon>
        <taxon>Ascomycota</taxon>
        <taxon>Pezizomycotina</taxon>
        <taxon>Dothideomycetes</taxon>
        <taxon>Dothideomycetes incertae sedis</taxon>
        <taxon>Coniosporium</taxon>
    </lineage>
</organism>
<keyword evidence="10" id="KW-1185">Reference proteome</keyword>
<dbReference type="Pfam" id="PF07687">
    <property type="entry name" value="M20_dimer"/>
    <property type="match status" value="1"/>
</dbReference>
<reference evidence="9" key="1">
    <citation type="submission" date="2022-10" db="EMBL/GenBank/DDBJ databases">
        <title>Culturing micro-colonial fungi from biological soil crusts in the Mojave desert and describing Neophaeococcomyces mojavensis, and introducing the new genera and species Taxawa tesnikishii.</title>
        <authorList>
            <person name="Kurbessoian T."/>
            <person name="Stajich J.E."/>
        </authorList>
    </citation>
    <scope>NUCLEOTIDE SEQUENCE</scope>
    <source>
        <strain evidence="9">TK_1</strain>
    </source>
</reference>
<keyword evidence="6" id="KW-0862">Zinc</keyword>
<dbReference type="EMBL" id="JAPDRL010000005">
    <property type="protein sequence ID" value="KAJ9668733.1"/>
    <property type="molecule type" value="Genomic_DNA"/>
</dbReference>
<evidence type="ECO:0000256" key="1">
    <source>
        <dbReference type="ARBA" id="ARBA00001941"/>
    </source>
</evidence>
<keyword evidence="4" id="KW-0479">Metal-binding</keyword>
<dbReference type="PANTHER" id="PTHR43808">
    <property type="entry name" value="ACETYLORNITHINE DEACETYLASE"/>
    <property type="match status" value="1"/>
</dbReference>
<proteinExistence type="inferred from homology"/>
<evidence type="ECO:0000256" key="3">
    <source>
        <dbReference type="ARBA" id="ARBA00006247"/>
    </source>
</evidence>
<evidence type="ECO:0000313" key="9">
    <source>
        <dbReference type="EMBL" id="KAJ9668733.1"/>
    </source>
</evidence>
<dbReference type="Gene3D" id="3.30.70.360">
    <property type="match status" value="1"/>
</dbReference>
<evidence type="ECO:0000256" key="5">
    <source>
        <dbReference type="ARBA" id="ARBA00022801"/>
    </source>
</evidence>
<evidence type="ECO:0000259" key="8">
    <source>
        <dbReference type="Pfam" id="PF07687"/>
    </source>
</evidence>
<comment type="cofactor">
    <cofactor evidence="1">
        <name>Co(2+)</name>
        <dbReference type="ChEBI" id="CHEBI:48828"/>
    </cofactor>
</comment>
<dbReference type="Proteomes" id="UP001172684">
    <property type="component" value="Unassembled WGS sequence"/>
</dbReference>
<evidence type="ECO:0000256" key="7">
    <source>
        <dbReference type="ARBA" id="ARBA00023285"/>
    </source>
</evidence>
<accession>A0ABQ9P3T4</accession>
<dbReference type="InterPro" id="IPR050072">
    <property type="entry name" value="Peptidase_M20A"/>
</dbReference>
<dbReference type="NCBIfam" id="NF005306">
    <property type="entry name" value="PRK06837.1"/>
    <property type="match status" value="1"/>
</dbReference>
<dbReference type="InterPro" id="IPR011650">
    <property type="entry name" value="Peptidase_M20_dimer"/>
</dbReference>
<protein>
    <recommendedName>
        <fullName evidence="8">Peptidase M20 dimerisation domain-containing protein</fullName>
    </recommendedName>
</protein>
<evidence type="ECO:0000256" key="6">
    <source>
        <dbReference type="ARBA" id="ARBA00022833"/>
    </source>
</evidence>
<name>A0ABQ9P3T4_9PEZI</name>
<dbReference type="NCBIfam" id="TIGR01910">
    <property type="entry name" value="DapE-ArgE"/>
    <property type="match status" value="1"/>
</dbReference>
<evidence type="ECO:0000313" key="10">
    <source>
        <dbReference type="Proteomes" id="UP001172684"/>
    </source>
</evidence>
<dbReference type="InterPro" id="IPR010182">
    <property type="entry name" value="ArgE/DapE"/>
</dbReference>
<dbReference type="SUPFAM" id="SSF53187">
    <property type="entry name" value="Zn-dependent exopeptidases"/>
    <property type="match status" value="1"/>
</dbReference>
<gene>
    <name evidence="9" type="ORF">H2201_000977</name>
</gene>
<dbReference type="Pfam" id="PF01546">
    <property type="entry name" value="Peptidase_M20"/>
    <property type="match status" value="1"/>
</dbReference>
<dbReference type="InterPro" id="IPR036264">
    <property type="entry name" value="Bact_exopeptidase_dim_dom"/>
</dbReference>
<dbReference type="Gene3D" id="3.40.630.10">
    <property type="entry name" value="Zn peptidases"/>
    <property type="match status" value="1"/>
</dbReference>
<dbReference type="InterPro" id="IPR033687">
    <property type="entry name" value="YodQ-like"/>
</dbReference>
<keyword evidence="7" id="KW-0170">Cobalt</keyword>
<comment type="cofactor">
    <cofactor evidence="2">
        <name>Zn(2+)</name>
        <dbReference type="ChEBI" id="CHEBI:29105"/>
    </cofactor>
</comment>
<dbReference type="PANTHER" id="PTHR43808:SF25">
    <property type="entry name" value="PEPTIDASE M20 DIMERISATION DOMAIN-CONTAINING PROTEIN"/>
    <property type="match status" value="1"/>
</dbReference>
<sequence>MASDPQPLSEDITAKIIKAVESNFDKQIAYTQELIRFGGQRGEEFAIQEHVYQQLESRGYAVDKFDMDEALISAHEGAGKFTAEHSKAPIVVAVHKPRETKGKSLILNSHVDVVPTGPKDLWTHPPYSAIIEGDWLYGRGGADMLGGSAANLYALDALRSIGLQPAAEVTVQSVVEEESTGNGTLMTHLKGYTADTVVIPEPEEEMLVRANVGVLWFQVEVRGTPVHVREMGKGANAIDAIYRVVTSLRELEEEWNARKSTLSANFKDEAHPINLNIGKIEGGDWASSVPAWCRIDCRIAIYPGTPAAAAAAEIEQKIADFAKSDPFLSQTPPRVTWNGFFSEGYEMETGSAAEHCLAQAHKCATGEDLQTFMTAGYLDTRVHVLYDKIPALCYGPISRNIHGFDEGVSVKSLKRITTAIALFIAQWCGVESIEV</sequence>
<dbReference type="SUPFAM" id="SSF55031">
    <property type="entry name" value="Bacterial exopeptidase dimerisation domain"/>
    <property type="match status" value="1"/>
</dbReference>
<dbReference type="InterPro" id="IPR002933">
    <property type="entry name" value="Peptidase_M20"/>
</dbReference>
<evidence type="ECO:0000256" key="2">
    <source>
        <dbReference type="ARBA" id="ARBA00001947"/>
    </source>
</evidence>